<dbReference type="EMBL" id="FNCV01000006">
    <property type="protein sequence ID" value="SDH39700.1"/>
    <property type="molecule type" value="Genomic_DNA"/>
</dbReference>
<keyword evidence="2" id="KW-0547">Nucleotide-binding</keyword>
<evidence type="ECO:0000256" key="2">
    <source>
        <dbReference type="ARBA" id="ARBA00022741"/>
    </source>
</evidence>
<name>A0A1G8C401_9PROT</name>
<dbReference type="PANTHER" id="PTHR43499">
    <property type="entry name" value="ABC TRANSPORTER I FAMILY MEMBER 1"/>
    <property type="match status" value="1"/>
</dbReference>
<dbReference type="SMART" id="SM00382">
    <property type="entry name" value="AAA"/>
    <property type="match status" value="1"/>
</dbReference>
<dbReference type="GO" id="GO:0016887">
    <property type="term" value="F:ATP hydrolysis activity"/>
    <property type="evidence" value="ECO:0007669"/>
    <property type="project" value="InterPro"/>
</dbReference>
<dbReference type="PROSITE" id="PS50893">
    <property type="entry name" value="ABC_TRANSPORTER_2"/>
    <property type="match status" value="1"/>
</dbReference>
<sequence length="226" mass="23932">MSDPAPVLEARDLMCVRGERVVFAGLDLTLKAGQAVLLLGPNGSGKSSFLRLLAGLLRPAAGRLTVDGEEVFADRETHGRKARYVGHLDAVKPVLSAAENLAFWGQLYGLSGAALETAVADALAALDIARLAATPGKMLSAGQKRRLNLARLLLAPAPLWLLDEPTTALDKATIARFEALLARHRADGGMVVLSTHAPVDLPGAGELYMDRFAVDPGTTTFDLHHL</sequence>
<dbReference type="InterPro" id="IPR017871">
    <property type="entry name" value="ABC_transporter-like_CS"/>
</dbReference>
<dbReference type="Pfam" id="PF00005">
    <property type="entry name" value="ABC_tran"/>
    <property type="match status" value="1"/>
</dbReference>
<dbReference type="RefSeq" id="WP_092619661.1">
    <property type="nucleotide sequence ID" value="NZ_FNCV01000006.1"/>
</dbReference>
<dbReference type="InterPro" id="IPR003593">
    <property type="entry name" value="AAA+_ATPase"/>
</dbReference>
<feature type="domain" description="ABC transporter" evidence="7">
    <location>
        <begin position="8"/>
        <end position="221"/>
    </location>
</feature>
<evidence type="ECO:0000313" key="8">
    <source>
        <dbReference type="EMBL" id="SDH39700.1"/>
    </source>
</evidence>
<evidence type="ECO:0000256" key="4">
    <source>
        <dbReference type="ARBA" id="ARBA00022840"/>
    </source>
</evidence>
<dbReference type="InterPro" id="IPR003439">
    <property type="entry name" value="ABC_transporter-like_ATP-bd"/>
</dbReference>
<protein>
    <submittedName>
        <fullName evidence="8">Heme exporter protein A</fullName>
    </submittedName>
</protein>
<dbReference type="NCBIfam" id="TIGR01189">
    <property type="entry name" value="ccmA"/>
    <property type="match status" value="1"/>
</dbReference>
<keyword evidence="6" id="KW-0472">Membrane</keyword>
<dbReference type="Proteomes" id="UP000217076">
    <property type="component" value="Unassembled WGS sequence"/>
</dbReference>
<dbReference type="GO" id="GO:0017004">
    <property type="term" value="P:cytochrome complex assembly"/>
    <property type="evidence" value="ECO:0007669"/>
    <property type="project" value="UniProtKB-KW"/>
</dbReference>
<proteinExistence type="predicted"/>
<evidence type="ECO:0000256" key="6">
    <source>
        <dbReference type="ARBA" id="ARBA00023136"/>
    </source>
</evidence>
<dbReference type="PROSITE" id="PS00211">
    <property type="entry name" value="ABC_TRANSPORTER_1"/>
    <property type="match status" value="1"/>
</dbReference>
<dbReference type="AlphaFoldDB" id="A0A1G8C401"/>
<evidence type="ECO:0000259" key="7">
    <source>
        <dbReference type="PROSITE" id="PS50893"/>
    </source>
</evidence>
<evidence type="ECO:0000256" key="3">
    <source>
        <dbReference type="ARBA" id="ARBA00022748"/>
    </source>
</evidence>
<keyword evidence="9" id="KW-1185">Reference proteome</keyword>
<keyword evidence="1" id="KW-0813">Transport</keyword>
<dbReference type="NCBIfam" id="NF010061">
    <property type="entry name" value="PRK13538.1"/>
    <property type="match status" value="1"/>
</dbReference>
<keyword evidence="4" id="KW-0067">ATP-binding</keyword>
<keyword evidence="5" id="KW-1278">Translocase</keyword>
<accession>A0A1G8C401</accession>
<dbReference type="GO" id="GO:0022857">
    <property type="term" value="F:transmembrane transporter activity"/>
    <property type="evidence" value="ECO:0007669"/>
    <property type="project" value="InterPro"/>
</dbReference>
<dbReference type="InterPro" id="IPR005895">
    <property type="entry name" value="ABC_transptr_haem_export_CcmA"/>
</dbReference>
<dbReference type="Gene3D" id="3.40.50.300">
    <property type="entry name" value="P-loop containing nucleotide triphosphate hydrolases"/>
    <property type="match status" value="1"/>
</dbReference>
<evidence type="ECO:0000313" key="9">
    <source>
        <dbReference type="Proteomes" id="UP000217076"/>
    </source>
</evidence>
<dbReference type="InterPro" id="IPR027417">
    <property type="entry name" value="P-loop_NTPase"/>
</dbReference>
<dbReference type="GO" id="GO:0005524">
    <property type="term" value="F:ATP binding"/>
    <property type="evidence" value="ECO:0007669"/>
    <property type="project" value="UniProtKB-KW"/>
</dbReference>
<evidence type="ECO:0000256" key="1">
    <source>
        <dbReference type="ARBA" id="ARBA00022448"/>
    </source>
</evidence>
<dbReference type="PANTHER" id="PTHR43499:SF1">
    <property type="entry name" value="ABC TRANSPORTER I FAMILY MEMBER 1"/>
    <property type="match status" value="1"/>
</dbReference>
<organism evidence="8 9">
    <name type="scientific">Roseospirillum parvum</name>
    <dbReference type="NCBI Taxonomy" id="83401"/>
    <lineage>
        <taxon>Bacteria</taxon>
        <taxon>Pseudomonadati</taxon>
        <taxon>Pseudomonadota</taxon>
        <taxon>Alphaproteobacteria</taxon>
        <taxon>Rhodospirillales</taxon>
        <taxon>Rhodospirillaceae</taxon>
        <taxon>Roseospirillum</taxon>
    </lineage>
</organism>
<keyword evidence="3" id="KW-0201">Cytochrome c-type biogenesis</keyword>
<evidence type="ECO:0000256" key="5">
    <source>
        <dbReference type="ARBA" id="ARBA00022967"/>
    </source>
</evidence>
<reference evidence="9" key="1">
    <citation type="submission" date="2016-10" db="EMBL/GenBank/DDBJ databases">
        <authorList>
            <person name="Varghese N."/>
            <person name="Submissions S."/>
        </authorList>
    </citation>
    <scope>NUCLEOTIDE SEQUENCE [LARGE SCALE GENOMIC DNA]</scope>
    <source>
        <strain evidence="9">930I</strain>
    </source>
</reference>
<dbReference type="STRING" id="83401.SAMN05421742_106186"/>
<gene>
    <name evidence="8" type="ORF">SAMN05421742_106186</name>
</gene>
<dbReference type="SUPFAM" id="SSF52540">
    <property type="entry name" value="P-loop containing nucleoside triphosphate hydrolases"/>
    <property type="match status" value="1"/>
</dbReference>
<dbReference type="OrthoDB" id="9800654at2"/>